<name>A0A8J5D1I1_CHIOP</name>
<evidence type="ECO:0000313" key="1">
    <source>
        <dbReference type="EMBL" id="KAG0728341.1"/>
    </source>
</evidence>
<proteinExistence type="predicted"/>
<dbReference type="Proteomes" id="UP000770661">
    <property type="component" value="Unassembled WGS sequence"/>
</dbReference>
<protein>
    <submittedName>
        <fullName evidence="1">Uncharacterized protein</fullName>
    </submittedName>
</protein>
<keyword evidence="2" id="KW-1185">Reference proteome</keyword>
<dbReference type="AlphaFoldDB" id="A0A8J5D1I1"/>
<comment type="caution">
    <text evidence="1">The sequence shown here is derived from an EMBL/GenBank/DDBJ whole genome shotgun (WGS) entry which is preliminary data.</text>
</comment>
<reference evidence="1" key="1">
    <citation type="submission" date="2020-07" db="EMBL/GenBank/DDBJ databases">
        <title>The High-quality genome of the commercially important snow crab, Chionoecetes opilio.</title>
        <authorList>
            <person name="Jeong J.-H."/>
            <person name="Ryu S."/>
        </authorList>
    </citation>
    <scope>NUCLEOTIDE SEQUENCE</scope>
    <source>
        <strain evidence="1">MADBK_172401_WGS</strain>
        <tissue evidence="1">Digestive gland</tissue>
    </source>
</reference>
<sequence>MGAQNWPIAKFQLFIKTHLSTLEPSLTHDQKESALTDAFSRRRIRAHPAAHLPPTTIPLRDYWFCSAGEGAHPPHYSTRRHYRRNTLLKTGRSFRQCVSAATGGKLTFGGSTAKLFEGSTPTPLLANVAKVTSHRKAPSGPSDPPPHPRLILAREAEARLLNLPLAPALTILPAETRDRLTELLPARNDQ</sequence>
<accession>A0A8J5D1I1</accession>
<dbReference type="EMBL" id="JACEEZ010002294">
    <property type="protein sequence ID" value="KAG0728341.1"/>
    <property type="molecule type" value="Genomic_DNA"/>
</dbReference>
<organism evidence="1 2">
    <name type="scientific">Chionoecetes opilio</name>
    <name type="common">Atlantic snow crab</name>
    <name type="synonym">Cancer opilio</name>
    <dbReference type="NCBI Taxonomy" id="41210"/>
    <lineage>
        <taxon>Eukaryota</taxon>
        <taxon>Metazoa</taxon>
        <taxon>Ecdysozoa</taxon>
        <taxon>Arthropoda</taxon>
        <taxon>Crustacea</taxon>
        <taxon>Multicrustacea</taxon>
        <taxon>Malacostraca</taxon>
        <taxon>Eumalacostraca</taxon>
        <taxon>Eucarida</taxon>
        <taxon>Decapoda</taxon>
        <taxon>Pleocyemata</taxon>
        <taxon>Brachyura</taxon>
        <taxon>Eubrachyura</taxon>
        <taxon>Majoidea</taxon>
        <taxon>Majidae</taxon>
        <taxon>Chionoecetes</taxon>
    </lineage>
</organism>
<evidence type="ECO:0000313" key="2">
    <source>
        <dbReference type="Proteomes" id="UP000770661"/>
    </source>
</evidence>
<gene>
    <name evidence="1" type="ORF">GWK47_032678</name>
</gene>